<dbReference type="Pfam" id="PF00909">
    <property type="entry name" value="Ammonium_transp"/>
    <property type="match status" value="1"/>
</dbReference>
<feature type="transmembrane region" description="Helical" evidence="9">
    <location>
        <begin position="63"/>
        <end position="91"/>
    </location>
</feature>
<keyword evidence="6 9" id="KW-0472">Membrane</keyword>
<accession>A0ABP0RM71</accession>
<evidence type="ECO:0000256" key="8">
    <source>
        <dbReference type="SAM" id="MobiDB-lite"/>
    </source>
</evidence>
<feature type="compositionally biased region" description="Polar residues" evidence="8">
    <location>
        <begin position="484"/>
        <end position="505"/>
    </location>
</feature>
<dbReference type="InterPro" id="IPR024041">
    <property type="entry name" value="NH4_transpt_AmtB-like_dom"/>
</dbReference>
<feature type="transmembrane region" description="Helical" evidence="9">
    <location>
        <begin position="231"/>
        <end position="252"/>
    </location>
</feature>
<dbReference type="PANTHER" id="PTHR11730:SF6">
    <property type="entry name" value="AMMONIUM TRANSPORTER"/>
    <property type="match status" value="1"/>
</dbReference>
<comment type="caution">
    <text evidence="11">The sequence shown here is derived from an EMBL/GenBank/DDBJ whole genome shotgun (WGS) entry which is preliminary data.</text>
</comment>
<feature type="compositionally biased region" description="Low complexity" evidence="8">
    <location>
        <begin position="590"/>
        <end position="601"/>
    </location>
</feature>
<feature type="transmembrane region" description="Helical" evidence="9">
    <location>
        <begin position="177"/>
        <end position="195"/>
    </location>
</feature>
<evidence type="ECO:0000256" key="4">
    <source>
        <dbReference type="ARBA" id="ARBA00022692"/>
    </source>
</evidence>
<feature type="domain" description="Ammonium transporter AmtB-like" evidence="10">
    <location>
        <begin position="33"/>
        <end position="435"/>
    </location>
</feature>
<dbReference type="InterPro" id="IPR029020">
    <property type="entry name" value="Ammonium/urea_transptr"/>
</dbReference>
<gene>
    <name evidence="11" type="ORF">SCF082_LOCUS47548</name>
</gene>
<dbReference type="PANTHER" id="PTHR11730">
    <property type="entry name" value="AMMONIUM TRANSPORTER"/>
    <property type="match status" value="1"/>
</dbReference>
<evidence type="ECO:0000256" key="7">
    <source>
        <dbReference type="ARBA" id="ARBA00023177"/>
    </source>
</evidence>
<feature type="region of interest" description="Disordered" evidence="8">
    <location>
        <begin position="484"/>
        <end position="610"/>
    </location>
</feature>
<name>A0ABP0RM71_9DINO</name>
<dbReference type="EMBL" id="CAXAMM010041905">
    <property type="protein sequence ID" value="CAK9101714.1"/>
    <property type="molecule type" value="Genomic_DNA"/>
</dbReference>
<feature type="transmembrane region" description="Helical" evidence="9">
    <location>
        <begin position="137"/>
        <end position="157"/>
    </location>
</feature>
<comment type="similarity">
    <text evidence="2">Belongs to the ammonia transporter channel (TC 1.A.11.2) family.</text>
</comment>
<proteinExistence type="inferred from homology"/>
<keyword evidence="7" id="KW-0924">Ammonia transport</keyword>
<evidence type="ECO:0000256" key="1">
    <source>
        <dbReference type="ARBA" id="ARBA00004141"/>
    </source>
</evidence>
<keyword evidence="12" id="KW-1185">Reference proteome</keyword>
<reference evidence="11 12" key="1">
    <citation type="submission" date="2024-02" db="EMBL/GenBank/DDBJ databases">
        <authorList>
            <person name="Chen Y."/>
            <person name="Shah S."/>
            <person name="Dougan E. K."/>
            <person name="Thang M."/>
            <person name="Chan C."/>
        </authorList>
    </citation>
    <scope>NUCLEOTIDE SEQUENCE [LARGE SCALE GENOMIC DNA]</scope>
</reference>
<protein>
    <submittedName>
        <fullName evidence="11">Ammonium transporter sll0108</fullName>
    </submittedName>
</protein>
<dbReference type="Gene3D" id="1.10.3430.10">
    <property type="entry name" value="Ammonium transporter AmtB like domains"/>
    <property type="match status" value="1"/>
</dbReference>
<keyword evidence="4 9" id="KW-0812">Transmembrane</keyword>
<dbReference type="SUPFAM" id="SSF111352">
    <property type="entry name" value="Ammonium transporter"/>
    <property type="match status" value="1"/>
</dbReference>
<organism evidence="11 12">
    <name type="scientific">Durusdinium trenchii</name>
    <dbReference type="NCBI Taxonomy" id="1381693"/>
    <lineage>
        <taxon>Eukaryota</taxon>
        <taxon>Sar</taxon>
        <taxon>Alveolata</taxon>
        <taxon>Dinophyceae</taxon>
        <taxon>Suessiales</taxon>
        <taxon>Symbiodiniaceae</taxon>
        <taxon>Durusdinium</taxon>
    </lineage>
</organism>
<keyword evidence="5 9" id="KW-1133">Transmembrane helix</keyword>
<feature type="transmembrane region" description="Helical" evidence="9">
    <location>
        <begin position="29"/>
        <end position="51"/>
    </location>
</feature>
<comment type="subcellular location">
    <subcellularLocation>
        <location evidence="1">Membrane</location>
        <topology evidence="1">Multi-pass membrane protein</topology>
    </subcellularLocation>
</comment>
<evidence type="ECO:0000256" key="6">
    <source>
        <dbReference type="ARBA" id="ARBA00023136"/>
    </source>
</evidence>
<keyword evidence="3" id="KW-0813">Transport</keyword>
<evidence type="ECO:0000256" key="3">
    <source>
        <dbReference type="ARBA" id="ARBA00022448"/>
    </source>
</evidence>
<feature type="transmembrane region" description="Helical" evidence="9">
    <location>
        <begin position="111"/>
        <end position="130"/>
    </location>
</feature>
<evidence type="ECO:0000313" key="12">
    <source>
        <dbReference type="Proteomes" id="UP001642464"/>
    </source>
</evidence>
<evidence type="ECO:0000256" key="5">
    <source>
        <dbReference type="ARBA" id="ARBA00022989"/>
    </source>
</evidence>
<evidence type="ECO:0000256" key="2">
    <source>
        <dbReference type="ARBA" id="ARBA00005887"/>
    </source>
</evidence>
<evidence type="ECO:0000313" key="11">
    <source>
        <dbReference type="EMBL" id="CAK9101714.1"/>
    </source>
</evidence>
<evidence type="ECO:0000256" key="9">
    <source>
        <dbReference type="SAM" id="Phobius"/>
    </source>
</evidence>
<dbReference type="Proteomes" id="UP001642464">
    <property type="component" value="Unassembled WGS sequence"/>
</dbReference>
<feature type="transmembrane region" description="Helical" evidence="9">
    <location>
        <begin position="264"/>
        <end position="286"/>
    </location>
</feature>
<feature type="compositionally biased region" description="Polar residues" evidence="8">
    <location>
        <begin position="580"/>
        <end position="589"/>
    </location>
</feature>
<sequence length="610" mass="64539">MAAHGVKVAVRSCIAAAAGTQPLSHALNLHLAIVLSWLGSVSFVLLEGIVCRSVNRVHAPFLFVMRMSVIFVLFWMFGFALMMGESLGGFVGSSSFLVDFASQHENSASNFLSYCVKVVRFGAILGGAGIDRISPSCNVVLLAIIAVLAFCIPAHWVLASHGWLRKQGFVDPGAATLIHASAGAAGCTIIALAGPRISHRAFRFKADVQGRQLKRKWTKVRGLFLQDDPIVAMWSGLTVLFQAVVSALLDAAHQDLDSFALSSGVFRVVLAASSGFVAGMGFSVLWKKSIRGTECVFGMITAEVALVSLSAATLVETIVFGLLAGLFGLVVADLLASRTNFDDPLRLLSTHLLCGGFGTLSLSKFDSATVVHCDGTFANHAQAPTLRAQTLGLLTVCAWSSLVAFGACMFARLCGCPLRSSCTEQIVGGDIVAHGVQPLNALDAQQAPGLLVKRLIVTGMLTLAVSDQPKRTLVTAASSRKTLLTETDGTLPGTSSKRSATSHQTSSRRSDRSRTGLSAASNKVAPAKPNLSRRVSPEGFTGGSQEAPSLWRPERLRGAWEAPNSDSVSRHRSRLRRSSTCGSTKSNSMAPAPLLRAATATKPDFDESES</sequence>
<evidence type="ECO:0000259" key="10">
    <source>
        <dbReference type="Pfam" id="PF00909"/>
    </source>
</evidence>